<feature type="region of interest" description="Disordered" evidence="1">
    <location>
        <begin position="107"/>
        <end position="141"/>
    </location>
</feature>
<feature type="compositionally biased region" description="Basic and acidic residues" evidence="1">
    <location>
        <begin position="239"/>
        <end position="281"/>
    </location>
</feature>
<sequence>MPLFNDLKKIFFGAKSVARHQSERAGEKAREAGDELAEQGEELLDKTKRAAGEFVARAPEYIDRGREALSELGDAVWKEPETEHPSSTRQAKDLIDEELNFGNLDLTRESEAPKSGSINFEEDLLESEPPSPKEPSAFRQVADSGLDAAALAGLKAKKAAEAAGEELLNRAAETGARLKGKTDAFIEHANREAERMKAEEEIKKAKAAAEQAEARARAFGNREGERDASGSTLSGTDSFFDRADRFARGDYHNEGGKDMRILQDPDYQAPKKGDRIAGFDDRDNDGDSLIDDAEIEEDDEPTTT</sequence>
<evidence type="ECO:0000256" key="1">
    <source>
        <dbReference type="SAM" id="MobiDB-lite"/>
    </source>
</evidence>
<feature type="compositionally biased region" description="Basic and acidic residues" evidence="1">
    <location>
        <begin position="20"/>
        <end position="33"/>
    </location>
</feature>
<dbReference type="EMBL" id="SRSF01000001">
    <property type="protein sequence ID" value="THH41117.1"/>
    <property type="molecule type" value="Genomic_DNA"/>
</dbReference>
<gene>
    <name evidence="2" type="ORF">E4021_00545</name>
</gene>
<evidence type="ECO:0000313" key="3">
    <source>
        <dbReference type="Proteomes" id="UP000308528"/>
    </source>
</evidence>
<organism evidence="2 3">
    <name type="scientific">Neolewinella litorea</name>
    <dbReference type="NCBI Taxonomy" id="2562452"/>
    <lineage>
        <taxon>Bacteria</taxon>
        <taxon>Pseudomonadati</taxon>
        <taxon>Bacteroidota</taxon>
        <taxon>Saprospiria</taxon>
        <taxon>Saprospirales</taxon>
        <taxon>Lewinellaceae</taxon>
        <taxon>Neolewinella</taxon>
    </lineage>
</organism>
<feature type="compositionally biased region" description="Basic and acidic residues" evidence="1">
    <location>
        <begin position="76"/>
        <end position="93"/>
    </location>
</feature>
<accession>A0A4S4NPU7</accession>
<feature type="region of interest" description="Disordered" evidence="1">
    <location>
        <begin position="18"/>
        <end position="37"/>
    </location>
</feature>
<name>A0A4S4NPU7_9BACT</name>
<feature type="compositionally biased region" description="Basic and acidic residues" evidence="1">
    <location>
        <begin position="212"/>
        <end position="228"/>
    </location>
</feature>
<protein>
    <submittedName>
        <fullName evidence="2">Uncharacterized protein</fullName>
    </submittedName>
</protein>
<feature type="region of interest" description="Disordered" evidence="1">
    <location>
        <begin position="74"/>
        <end position="93"/>
    </location>
</feature>
<dbReference type="AlphaFoldDB" id="A0A4S4NPU7"/>
<dbReference type="OrthoDB" id="1495115at2"/>
<dbReference type="Proteomes" id="UP000308528">
    <property type="component" value="Unassembled WGS sequence"/>
</dbReference>
<reference evidence="2 3" key="1">
    <citation type="submission" date="2019-04" db="EMBL/GenBank/DDBJ databases">
        <title>Lewinella litorea sp. nov., isolated from a marine sand.</title>
        <authorList>
            <person name="Yoon J.-H."/>
        </authorList>
    </citation>
    <scope>NUCLEOTIDE SEQUENCE [LARGE SCALE GENOMIC DNA]</scope>
    <source>
        <strain evidence="2 3">HSMS-39</strain>
    </source>
</reference>
<feature type="region of interest" description="Disordered" evidence="1">
    <location>
        <begin position="196"/>
        <end position="304"/>
    </location>
</feature>
<feature type="compositionally biased region" description="Acidic residues" evidence="1">
    <location>
        <begin position="282"/>
        <end position="304"/>
    </location>
</feature>
<comment type="caution">
    <text evidence="2">The sequence shown here is derived from an EMBL/GenBank/DDBJ whole genome shotgun (WGS) entry which is preliminary data.</text>
</comment>
<evidence type="ECO:0000313" key="2">
    <source>
        <dbReference type="EMBL" id="THH41117.1"/>
    </source>
</evidence>
<keyword evidence="3" id="KW-1185">Reference proteome</keyword>
<dbReference type="RefSeq" id="WP_136455943.1">
    <property type="nucleotide sequence ID" value="NZ_SRSF01000001.1"/>
</dbReference>
<proteinExistence type="predicted"/>